<feature type="transmembrane region" description="Helical" evidence="1">
    <location>
        <begin position="21"/>
        <end position="42"/>
    </location>
</feature>
<feature type="transmembrane region" description="Helical" evidence="1">
    <location>
        <begin position="112"/>
        <end position="131"/>
    </location>
</feature>
<comment type="caution">
    <text evidence="2">The sequence shown here is derived from an EMBL/GenBank/DDBJ whole genome shotgun (WGS) entry which is preliminary data.</text>
</comment>
<sequence>MIDPSTTLAQRAPAPRARRPVLAGWALAALLVPACAYGLLAVDAYTGASAQLAVGSRAQDVLTLALLPLLLTAAHRSSSGSLRAHLLLLGLLAYLAYSYAIYLVGWPQNRAFLLYCAVVTIATAALLDGLVRIDVGRVAPAFTGLRRTRAVGWFLVAVGAAFTALWVADLLPLLAGTGAPRNTGPGGIAFAPYVLDLVVALPAVVATGVALLRRHPVAPAIAAVVLVKVITLFTVLWVGSAALPLAGQAFALTPDLLAGAVLVVVSAVVLGAASRRTGTPEAGWLRPTVWR</sequence>
<reference evidence="2 3" key="1">
    <citation type="submission" date="2020-11" db="EMBL/GenBank/DDBJ databases">
        <title>Pseudonocardia abyssalis sp. nov. and Pseudonocardia oceani sp. nov., description and phylogenomic analysis of two novel actinomycetes isolated from the deep Southern Ocean.</title>
        <authorList>
            <person name="Parra J."/>
        </authorList>
    </citation>
    <scope>NUCLEOTIDE SEQUENCE [LARGE SCALE GENOMIC DNA]</scope>
    <source>
        <strain evidence="3">KRD185</strain>
    </source>
</reference>
<dbReference type="EMBL" id="JADQDF010000001">
    <property type="protein sequence ID" value="MBW0131757.1"/>
    <property type="molecule type" value="Genomic_DNA"/>
</dbReference>
<feature type="transmembrane region" description="Helical" evidence="1">
    <location>
        <begin position="219"/>
        <end position="243"/>
    </location>
</feature>
<evidence type="ECO:0000313" key="3">
    <source>
        <dbReference type="Proteomes" id="UP000694300"/>
    </source>
</evidence>
<keyword evidence="1" id="KW-0812">Transmembrane</keyword>
<keyword evidence="1" id="KW-1133">Transmembrane helix</keyword>
<feature type="transmembrane region" description="Helical" evidence="1">
    <location>
        <begin position="86"/>
        <end position="106"/>
    </location>
</feature>
<evidence type="ECO:0000313" key="2">
    <source>
        <dbReference type="EMBL" id="MBW0131757.1"/>
    </source>
</evidence>
<feature type="transmembrane region" description="Helical" evidence="1">
    <location>
        <begin position="249"/>
        <end position="273"/>
    </location>
</feature>
<name>A0ABS6UHN5_9PSEU</name>
<gene>
    <name evidence="2" type="ORF">I4I82_29380</name>
</gene>
<keyword evidence="3" id="KW-1185">Reference proteome</keyword>
<feature type="transmembrane region" description="Helical" evidence="1">
    <location>
        <begin position="188"/>
        <end position="212"/>
    </location>
</feature>
<dbReference type="Proteomes" id="UP000694300">
    <property type="component" value="Unassembled WGS sequence"/>
</dbReference>
<accession>A0ABS6UHN5</accession>
<protein>
    <submittedName>
        <fullName evidence="2">Uncharacterized protein</fullName>
    </submittedName>
</protein>
<feature type="transmembrane region" description="Helical" evidence="1">
    <location>
        <begin position="151"/>
        <end position="168"/>
    </location>
</feature>
<proteinExistence type="predicted"/>
<feature type="transmembrane region" description="Helical" evidence="1">
    <location>
        <begin position="54"/>
        <end position="74"/>
    </location>
</feature>
<organism evidence="2 3">
    <name type="scientific">Pseudonocardia oceani</name>
    <dbReference type="NCBI Taxonomy" id="2792013"/>
    <lineage>
        <taxon>Bacteria</taxon>
        <taxon>Bacillati</taxon>
        <taxon>Actinomycetota</taxon>
        <taxon>Actinomycetes</taxon>
        <taxon>Pseudonocardiales</taxon>
        <taxon>Pseudonocardiaceae</taxon>
        <taxon>Pseudonocardia</taxon>
    </lineage>
</organism>
<keyword evidence="1" id="KW-0472">Membrane</keyword>
<dbReference type="RefSeq" id="WP_218594644.1">
    <property type="nucleotide sequence ID" value="NZ_JADQDE010000557.1"/>
</dbReference>
<evidence type="ECO:0000256" key="1">
    <source>
        <dbReference type="SAM" id="Phobius"/>
    </source>
</evidence>